<dbReference type="GO" id="GO:0004674">
    <property type="term" value="F:protein serine/threonine kinase activity"/>
    <property type="evidence" value="ECO:0007669"/>
    <property type="project" value="UniProtKB-KW"/>
</dbReference>
<dbReference type="InterPro" id="IPR002575">
    <property type="entry name" value="Aminoglycoside_PTrfase"/>
</dbReference>
<dbReference type="Proteomes" id="UP000317171">
    <property type="component" value="Chromosome"/>
</dbReference>
<dbReference type="EMBL" id="CP036269">
    <property type="protein sequence ID" value="QDT44092.1"/>
    <property type="molecule type" value="Genomic_DNA"/>
</dbReference>
<reference evidence="3 4" key="1">
    <citation type="submission" date="2019-02" db="EMBL/GenBank/DDBJ databases">
        <title>Deep-cultivation of Planctomycetes and their phenomic and genomic characterization uncovers novel biology.</title>
        <authorList>
            <person name="Wiegand S."/>
            <person name="Jogler M."/>
            <person name="Boedeker C."/>
            <person name="Pinto D."/>
            <person name="Vollmers J."/>
            <person name="Rivas-Marin E."/>
            <person name="Kohn T."/>
            <person name="Peeters S.H."/>
            <person name="Heuer A."/>
            <person name="Rast P."/>
            <person name="Oberbeckmann S."/>
            <person name="Bunk B."/>
            <person name="Jeske O."/>
            <person name="Meyerdierks A."/>
            <person name="Storesund J.E."/>
            <person name="Kallscheuer N."/>
            <person name="Luecker S."/>
            <person name="Lage O.M."/>
            <person name="Pohl T."/>
            <person name="Merkel B.J."/>
            <person name="Hornburger P."/>
            <person name="Mueller R.-W."/>
            <person name="Bruemmer F."/>
            <person name="Labrenz M."/>
            <person name="Spormann A.M."/>
            <person name="Op den Camp H."/>
            <person name="Overmann J."/>
            <person name="Amann R."/>
            <person name="Jetten M.S.M."/>
            <person name="Mascher T."/>
            <person name="Medema M.H."/>
            <person name="Devos D.P."/>
            <person name="Kaster A.-K."/>
            <person name="Ovreas L."/>
            <person name="Rohde M."/>
            <person name="Galperin M.Y."/>
            <person name="Jogler C."/>
        </authorList>
    </citation>
    <scope>NUCLEOTIDE SEQUENCE [LARGE SCALE GENOMIC DNA]</scope>
    <source>
        <strain evidence="3 4">Pan241w</strain>
    </source>
</reference>
<dbReference type="PANTHER" id="PTHR21064">
    <property type="entry name" value="AMINOGLYCOSIDE PHOSPHOTRANSFERASE DOMAIN-CONTAINING PROTEIN-RELATED"/>
    <property type="match status" value="1"/>
</dbReference>
<dbReference type="OrthoDB" id="241498at2"/>
<accession>A0A517RJQ9</accession>
<proteinExistence type="inferred from homology"/>
<evidence type="ECO:0000259" key="2">
    <source>
        <dbReference type="Pfam" id="PF01636"/>
    </source>
</evidence>
<comment type="similarity">
    <text evidence="1">Belongs to the pseudomonas-type ThrB family.</text>
</comment>
<dbReference type="Gene3D" id="3.90.1200.10">
    <property type="match status" value="1"/>
</dbReference>
<dbReference type="Pfam" id="PF01636">
    <property type="entry name" value="APH"/>
    <property type="match status" value="1"/>
</dbReference>
<feature type="domain" description="Aminoglycoside phosphotransferase" evidence="2">
    <location>
        <begin position="41"/>
        <end position="280"/>
    </location>
</feature>
<dbReference type="KEGG" id="gaz:Pan241w_41980"/>
<evidence type="ECO:0000256" key="1">
    <source>
        <dbReference type="ARBA" id="ARBA00038240"/>
    </source>
</evidence>
<organism evidence="3 4">
    <name type="scientific">Gimesia alba</name>
    <dbReference type="NCBI Taxonomy" id="2527973"/>
    <lineage>
        <taxon>Bacteria</taxon>
        <taxon>Pseudomonadati</taxon>
        <taxon>Planctomycetota</taxon>
        <taxon>Planctomycetia</taxon>
        <taxon>Planctomycetales</taxon>
        <taxon>Planctomycetaceae</taxon>
        <taxon>Gimesia</taxon>
    </lineage>
</organism>
<sequence length="330" mass="38405">MAQGTTMREFQSLTKRGQLGRYRRALWDALADYPIHVKSIRLVSDGSRPVFRVDTNACSYAAKFQNPQQHVLSQMYGELQFLDYLSQHTNLRVESPLANIRGALITQINSCWLPERAHLALTRWLSGRHLENAPTARSYHCLGRCAAELHKASQSFRPRNGFQILTNDRVYYWDKETILSRRDRSLLPKKRQELFRTGTKRAQRAIQRLWKNGKPTVIHNDLHPCNIKVHRQRLGLYDFEDITWGFPEQDIGTAMYHIRFSDDYETLLNAFRRGYEELLDWPLTSSKQLDSFVIARLLMFANYVVNSNIRPKQHLPRFESKLTALLGGGT</sequence>
<protein>
    <submittedName>
        <fullName evidence="3">Serine/threonine protein kinase</fullName>
    </submittedName>
</protein>
<dbReference type="GO" id="GO:0019202">
    <property type="term" value="F:amino acid kinase activity"/>
    <property type="evidence" value="ECO:0007669"/>
    <property type="project" value="TreeGrafter"/>
</dbReference>
<evidence type="ECO:0000313" key="3">
    <source>
        <dbReference type="EMBL" id="QDT44092.1"/>
    </source>
</evidence>
<dbReference type="PANTHER" id="PTHR21064:SF6">
    <property type="entry name" value="AMINOGLYCOSIDE PHOSPHOTRANSFERASE DOMAIN-CONTAINING PROTEIN"/>
    <property type="match status" value="1"/>
</dbReference>
<name>A0A517RJQ9_9PLAN</name>
<keyword evidence="4" id="KW-1185">Reference proteome</keyword>
<evidence type="ECO:0000313" key="4">
    <source>
        <dbReference type="Proteomes" id="UP000317171"/>
    </source>
</evidence>
<dbReference type="AlphaFoldDB" id="A0A517RJQ9"/>
<gene>
    <name evidence="3" type="ORF">Pan241w_41980</name>
</gene>
<dbReference type="InterPro" id="IPR050249">
    <property type="entry name" value="Pseudomonas-type_ThrB"/>
</dbReference>
<keyword evidence="3" id="KW-0418">Kinase</keyword>
<keyword evidence="3" id="KW-0808">Transferase</keyword>
<dbReference type="InterPro" id="IPR011009">
    <property type="entry name" value="Kinase-like_dom_sf"/>
</dbReference>
<dbReference type="SUPFAM" id="SSF56112">
    <property type="entry name" value="Protein kinase-like (PK-like)"/>
    <property type="match status" value="1"/>
</dbReference>
<keyword evidence="3" id="KW-0723">Serine/threonine-protein kinase</keyword>